<dbReference type="PRINTS" id="PR00344">
    <property type="entry name" value="BCTRLSENSOR"/>
</dbReference>
<keyword evidence="7 13" id="KW-0812">Transmembrane</keyword>
<dbReference type="SMART" id="SM00448">
    <property type="entry name" value="REC"/>
    <property type="match status" value="1"/>
</dbReference>
<evidence type="ECO:0000256" key="6">
    <source>
        <dbReference type="ARBA" id="ARBA00022679"/>
    </source>
</evidence>
<dbReference type="InterPro" id="IPR001789">
    <property type="entry name" value="Sig_transdc_resp-reg_receiver"/>
</dbReference>
<feature type="transmembrane region" description="Helical" evidence="13">
    <location>
        <begin position="328"/>
        <end position="347"/>
    </location>
</feature>
<dbReference type="CDD" id="cd00156">
    <property type="entry name" value="REC"/>
    <property type="match status" value="1"/>
</dbReference>
<evidence type="ECO:0000256" key="12">
    <source>
        <dbReference type="SAM" id="Coils"/>
    </source>
</evidence>
<evidence type="ECO:0000256" key="10">
    <source>
        <dbReference type="ARBA" id="ARBA00023136"/>
    </source>
</evidence>
<dbReference type="Gene3D" id="3.30.565.10">
    <property type="entry name" value="Histidine kinase-like ATPase, C-terminal domain"/>
    <property type="match status" value="1"/>
</dbReference>
<dbReference type="InterPro" id="IPR001734">
    <property type="entry name" value="Na/solute_symporter"/>
</dbReference>
<dbReference type="CDD" id="cd00130">
    <property type="entry name" value="PAS"/>
    <property type="match status" value="1"/>
</dbReference>
<dbReference type="SUPFAM" id="SSF55874">
    <property type="entry name" value="ATPase domain of HSP90 chaperone/DNA topoisomerase II/histidine kinase"/>
    <property type="match status" value="1"/>
</dbReference>
<evidence type="ECO:0000256" key="9">
    <source>
        <dbReference type="ARBA" id="ARBA00022989"/>
    </source>
</evidence>
<feature type="transmembrane region" description="Helical" evidence="13">
    <location>
        <begin position="419"/>
        <end position="439"/>
    </location>
</feature>
<evidence type="ECO:0000256" key="11">
    <source>
        <dbReference type="PROSITE-ProRule" id="PRU00169"/>
    </source>
</evidence>
<dbReference type="RefSeq" id="WP_273618451.1">
    <property type="nucleotide sequence ID" value="NZ_CP117417.1"/>
</dbReference>
<dbReference type="PANTHER" id="PTHR43047">
    <property type="entry name" value="TWO-COMPONENT HISTIDINE PROTEIN KINASE"/>
    <property type="match status" value="1"/>
</dbReference>
<dbReference type="PROSITE" id="PS50110">
    <property type="entry name" value="RESPONSE_REGULATORY"/>
    <property type="match status" value="1"/>
</dbReference>
<dbReference type="InterPro" id="IPR038377">
    <property type="entry name" value="Na/Glc_symporter_sf"/>
</dbReference>
<dbReference type="InterPro" id="IPR005467">
    <property type="entry name" value="His_kinase_dom"/>
</dbReference>
<dbReference type="SUPFAM" id="SSF52172">
    <property type="entry name" value="CheY-like"/>
    <property type="match status" value="1"/>
</dbReference>
<proteinExistence type="inferred from homology"/>
<dbReference type="Pfam" id="PF02518">
    <property type="entry name" value="HATPase_c"/>
    <property type="match status" value="1"/>
</dbReference>
<dbReference type="InterPro" id="IPR004358">
    <property type="entry name" value="Sig_transdc_His_kin-like_C"/>
</dbReference>
<dbReference type="SUPFAM" id="SSF47384">
    <property type="entry name" value="Homodimeric domain of signal transducing histidine kinase"/>
    <property type="match status" value="1"/>
</dbReference>
<evidence type="ECO:0000256" key="8">
    <source>
        <dbReference type="ARBA" id="ARBA00022777"/>
    </source>
</evidence>
<feature type="modified residue" description="4-aspartylphosphate" evidence="11">
    <location>
        <position position="1080"/>
    </location>
</feature>
<dbReference type="InterPro" id="IPR036097">
    <property type="entry name" value="HisK_dim/P_sf"/>
</dbReference>
<dbReference type="EMBL" id="CP117417">
    <property type="protein sequence ID" value="WCT78107.1"/>
    <property type="molecule type" value="Genomic_DNA"/>
</dbReference>
<dbReference type="PROSITE" id="PS50283">
    <property type="entry name" value="NA_SOLUT_SYMP_3"/>
    <property type="match status" value="1"/>
</dbReference>
<feature type="transmembrane region" description="Helical" evidence="13">
    <location>
        <begin position="390"/>
        <end position="407"/>
    </location>
</feature>
<evidence type="ECO:0000256" key="3">
    <source>
        <dbReference type="ARBA" id="ARBA00006434"/>
    </source>
</evidence>
<dbReference type="Gene3D" id="3.40.50.2300">
    <property type="match status" value="1"/>
</dbReference>
<dbReference type="InterPro" id="IPR011006">
    <property type="entry name" value="CheY-like_superfamily"/>
</dbReference>
<dbReference type="InterPro" id="IPR035965">
    <property type="entry name" value="PAS-like_dom_sf"/>
</dbReference>
<evidence type="ECO:0000259" key="14">
    <source>
        <dbReference type="PROSITE" id="PS50109"/>
    </source>
</evidence>
<dbReference type="InterPro" id="IPR003594">
    <property type="entry name" value="HATPase_dom"/>
</dbReference>
<keyword evidence="8 16" id="KW-0418">Kinase</keyword>
<dbReference type="Pfam" id="PF00512">
    <property type="entry name" value="HisKA"/>
    <property type="match status" value="1"/>
</dbReference>
<feature type="transmembrane region" description="Helical" evidence="13">
    <location>
        <begin position="77"/>
        <end position="95"/>
    </location>
</feature>
<feature type="transmembrane region" description="Helical" evidence="13">
    <location>
        <begin position="241"/>
        <end position="263"/>
    </location>
</feature>
<evidence type="ECO:0000256" key="1">
    <source>
        <dbReference type="ARBA" id="ARBA00000085"/>
    </source>
</evidence>
<evidence type="ECO:0000259" key="15">
    <source>
        <dbReference type="PROSITE" id="PS50110"/>
    </source>
</evidence>
<feature type="domain" description="Histidine kinase" evidence="14">
    <location>
        <begin position="782"/>
        <end position="1006"/>
    </location>
</feature>
<feature type="transmembrane region" description="Helical" evidence="13">
    <location>
        <begin position="123"/>
        <end position="141"/>
    </location>
</feature>
<name>A0ABY7TXV2_9SPHN</name>
<protein>
    <recommendedName>
        <fullName evidence="4">histidine kinase</fullName>
        <ecNumber evidence="4">2.7.13.3</ecNumber>
    </recommendedName>
</protein>
<feature type="transmembrane region" description="Helical" evidence="13">
    <location>
        <begin position="47"/>
        <end position="71"/>
    </location>
</feature>
<dbReference type="InterPro" id="IPR003661">
    <property type="entry name" value="HisK_dim/P_dom"/>
</dbReference>
<keyword evidence="6" id="KW-0808">Transferase</keyword>
<dbReference type="Proteomes" id="UP001218231">
    <property type="component" value="Chromosome"/>
</dbReference>
<feature type="transmembrane region" description="Helical" evidence="13">
    <location>
        <begin position="161"/>
        <end position="182"/>
    </location>
</feature>
<accession>A0ABY7TXV2</accession>
<dbReference type="Pfam" id="PF00072">
    <property type="entry name" value="Response_reg"/>
    <property type="match status" value="1"/>
</dbReference>
<dbReference type="SUPFAM" id="SSF55785">
    <property type="entry name" value="PYP-like sensor domain (PAS domain)"/>
    <property type="match status" value="1"/>
</dbReference>
<comment type="catalytic activity">
    <reaction evidence="1">
        <text>ATP + protein L-histidine = ADP + protein N-phospho-L-histidine.</text>
        <dbReference type="EC" id="2.7.13.3"/>
    </reaction>
</comment>
<comment type="similarity">
    <text evidence="3">Belongs to the sodium:solute symporter (SSF) (TC 2.A.21) family.</text>
</comment>
<keyword evidence="12" id="KW-0175">Coiled coil</keyword>
<evidence type="ECO:0000313" key="16">
    <source>
        <dbReference type="EMBL" id="WCT78107.1"/>
    </source>
</evidence>
<dbReference type="Gene3D" id="1.10.287.130">
    <property type="match status" value="1"/>
</dbReference>
<sequence>MGLGTAALFALGWIGLLFAVATLAEAYGELPRGRLRLAQPGLKRLRLGAYTLALGVYCSSWTIYGAVGSVVREGWNFLPIYLAPIALLALAPGFLRRLSATLRETQATTPSDFIAARFGHDVVVARLVTVIALAGSVPYMALQLRSIGTAMAIITGNGDTVVAPTMLGAAGLLALFAILFGARRFERSGRSEGMVYAIALESGIKLLALFVVAALAVGIIMQADGARAEQGLAQLARHFRAADISLETGVIALISACAILVLPRQFYMALVEARDVDDLPRARWGVVAYVLAMVLLVVPIAWAGIIALGHGVAPDFYVLYLPLASGHGVIAAAALIGGISAAAAMVITDATALAAMVSNDLIFPSLLRGGVGVGAEAGAGAGVLGRRMLLVRRASIVGVIALALTWAELVSPRQTLASIGLVAFAAMAQFTPHMILAVFGGNRDGMAARASLGAGLVLWLYTLALPPILPEGWRVWLAAGPLDPLRLLGIGHAPPLVHGVLWSLGGNLAMFLAVSARRGAGNPLPSLMGWQRQVSDLSDLKDLTASFIGHERAEREFADARRGMAIDSRSAQRARKLIAAVVGASSARALVASAMAGGTMSLAAVTRLLDERGQSLTFSRQLLAATFENIEAGISVVDGEQKLVAWNTRYEQLFDYPPGLLYVGAPVADLIRHNARRGDFGAGADVEHEVEKRLRHLRRAQEYTFERYRPDGQVIKMVGGPMPGGGYVTSFIDITTEAQVRAELKRTLAGLESRVAERTHELSEANQRLAQADRDKTRFLAAASHDLLQPLHAARLFTAALARDVPEHSRVLVGRVDNAIIAAEDLLRALLDISKLDAGGVQARPEPLLLAPFLRDLVENFRPMAEQKGLELRLARMSARPMVLRTDPGLLRSLLQNFLTNALRYTLDGGVLVGARWRHEAQGGEQGAAQGEELRIDVIDTGVGIPPQQREAIFGEFTRLGEVEAEGLGLGLALSRRIARLLGARIEVVSQVGRGSRFSLTLPAAQDAVTMSLPSAAPPPGSVAAHARALNVLVLDNDPLTVEATAALLTALGHHPHGAEDGDAARAILRKGPVDAVLADYRLDTDEDGLSVVESLRAERPGLPAMLITAETNPAIRERAVELGVVMMAKPANVAGIEGFLAGV</sequence>
<dbReference type="Pfam" id="PF12860">
    <property type="entry name" value="PAS_7"/>
    <property type="match status" value="1"/>
</dbReference>
<organism evidence="16 17">
    <name type="scientific">Novosphingobium humi</name>
    <dbReference type="NCBI Taxonomy" id="2282397"/>
    <lineage>
        <taxon>Bacteria</taxon>
        <taxon>Pseudomonadati</taxon>
        <taxon>Pseudomonadota</taxon>
        <taxon>Alphaproteobacteria</taxon>
        <taxon>Sphingomonadales</taxon>
        <taxon>Sphingomonadaceae</taxon>
        <taxon>Novosphingobium</taxon>
    </lineage>
</organism>
<keyword evidence="17" id="KW-1185">Reference proteome</keyword>
<dbReference type="CDD" id="cd00082">
    <property type="entry name" value="HisKA"/>
    <property type="match status" value="1"/>
</dbReference>
<dbReference type="SMART" id="SM00387">
    <property type="entry name" value="HATPase_c"/>
    <property type="match status" value="1"/>
</dbReference>
<evidence type="ECO:0000256" key="5">
    <source>
        <dbReference type="ARBA" id="ARBA00022553"/>
    </source>
</evidence>
<gene>
    <name evidence="16" type="ORF">PQ457_03790</name>
</gene>
<dbReference type="SMART" id="SM00388">
    <property type="entry name" value="HisKA"/>
    <property type="match status" value="1"/>
</dbReference>
<feature type="transmembrane region" description="Helical" evidence="13">
    <location>
        <begin position="194"/>
        <end position="221"/>
    </location>
</feature>
<keyword evidence="10 13" id="KW-0472">Membrane</keyword>
<feature type="domain" description="Response regulatory" evidence="15">
    <location>
        <begin position="1031"/>
        <end position="1144"/>
    </location>
</feature>
<dbReference type="Gene3D" id="3.30.450.20">
    <property type="entry name" value="PAS domain"/>
    <property type="match status" value="1"/>
</dbReference>
<comment type="subcellular location">
    <subcellularLocation>
        <location evidence="2">Membrane</location>
        <topology evidence="2">Multi-pass membrane protein</topology>
    </subcellularLocation>
</comment>
<keyword evidence="9 13" id="KW-1133">Transmembrane helix</keyword>
<dbReference type="InterPro" id="IPR036890">
    <property type="entry name" value="HATPase_C_sf"/>
</dbReference>
<feature type="transmembrane region" description="Helical" evidence="13">
    <location>
        <begin position="284"/>
        <end position="308"/>
    </location>
</feature>
<dbReference type="Gene3D" id="1.20.1730.10">
    <property type="entry name" value="Sodium/glucose cotransporter"/>
    <property type="match status" value="1"/>
</dbReference>
<dbReference type="PROSITE" id="PS50109">
    <property type="entry name" value="HIS_KIN"/>
    <property type="match status" value="1"/>
</dbReference>
<feature type="transmembrane region" description="Helical" evidence="13">
    <location>
        <begin position="577"/>
        <end position="605"/>
    </location>
</feature>
<dbReference type="EC" id="2.7.13.3" evidence="4"/>
<keyword evidence="5 11" id="KW-0597">Phosphoprotein</keyword>
<feature type="transmembrane region" description="Helical" evidence="13">
    <location>
        <begin position="489"/>
        <end position="514"/>
    </location>
</feature>
<feature type="transmembrane region" description="Helical" evidence="13">
    <location>
        <begin position="6"/>
        <end position="27"/>
    </location>
</feature>
<feature type="coiled-coil region" evidence="12">
    <location>
        <begin position="741"/>
        <end position="775"/>
    </location>
</feature>
<evidence type="ECO:0000256" key="13">
    <source>
        <dbReference type="SAM" id="Phobius"/>
    </source>
</evidence>
<dbReference type="PANTHER" id="PTHR43047:SF9">
    <property type="entry name" value="HISTIDINE KINASE"/>
    <property type="match status" value="1"/>
</dbReference>
<feature type="transmembrane region" description="Helical" evidence="13">
    <location>
        <begin position="451"/>
        <end position="469"/>
    </location>
</feature>
<reference evidence="16 17" key="1">
    <citation type="submission" date="2023-02" db="EMBL/GenBank/DDBJ databases">
        <title>Genome sequence of Novosphingobium humi KACC 19094.</title>
        <authorList>
            <person name="Kim S."/>
            <person name="Heo J."/>
            <person name="Kwon S.-W."/>
        </authorList>
    </citation>
    <scope>NUCLEOTIDE SEQUENCE [LARGE SCALE GENOMIC DNA]</scope>
    <source>
        <strain evidence="16 17">KACC 19094</strain>
    </source>
</reference>
<evidence type="ECO:0000256" key="2">
    <source>
        <dbReference type="ARBA" id="ARBA00004141"/>
    </source>
</evidence>
<evidence type="ECO:0000256" key="4">
    <source>
        <dbReference type="ARBA" id="ARBA00012438"/>
    </source>
</evidence>
<dbReference type="GO" id="GO:0016301">
    <property type="term" value="F:kinase activity"/>
    <property type="evidence" value="ECO:0007669"/>
    <property type="project" value="UniProtKB-KW"/>
</dbReference>
<dbReference type="InterPro" id="IPR000014">
    <property type="entry name" value="PAS"/>
</dbReference>
<evidence type="ECO:0000313" key="17">
    <source>
        <dbReference type="Proteomes" id="UP001218231"/>
    </source>
</evidence>
<evidence type="ECO:0000256" key="7">
    <source>
        <dbReference type="ARBA" id="ARBA00022692"/>
    </source>
</evidence>